<sequence length="646" mass="73798">MYTYKNRELQFDNWDNFEISLRNCRFTKNILLGKDEVENENNKAFFFGTVDGHNHLQAAKNLHFQFLQNIGSELHLNMCIVYAVNDVNVIPAIFVLFKRKSYEIFKRIMYYLLNYSPCLSAIETITTELDENIIKAIRRCFQNAKIRSTLFYFQKETTSNWKNLGLQFDEEHVHENKILKYCWAAPLAAEHDNKANTFKNVIEILLSQAQESLDLNTTKFVNDLECKWSSRLKYVLPYSTYEIQNDIEAIERQLELDFCDQTVKTLKILEKMMKTITGFKINNSIYKLFKAKDKRNITDAGKKLRDERWSLEQFLANCLTGDSITSLYYKMDIEPSMYNVTADIRDLEDPKNSSPDIRMSDRYMDLSTCSNPSQGREHKRQRKEKLDDIIDNVAAGTSDTDSTFFKNISQASSSSSSSFITTPTLSTTTTPKTAASNFINHIEHKVTAVESSLDESAADDFDDTIFENSLPEFPTSRCTLKSPTTLPSPPQQTITATTTTTLLPSPIITPATTTTAKKIVRTTGFPIKSLKVKFIKTNDQQCKVNNNDLLVPQVSSLSSTTTVPATSKLPLTLNFNKINSYKIIPNLSNNLTNKHLLLTLPKTNIKQTQPSSSVAHKYIKEKIETPINKRQRKQIIVCRKEAGIKC</sequence>
<comment type="caution">
    <text evidence="2">The sequence shown here is derived from an EMBL/GenBank/DDBJ whole genome shotgun (WGS) entry which is preliminary data.</text>
</comment>
<organism evidence="2 3">
    <name type="scientific">Aphidius gifuensis</name>
    <name type="common">Parasitoid wasp</name>
    <dbReference type="NCBI Taxonomy" id="684658"/>
    <lineage>
        <taxon>Eukaryota</taxon>
        <taxon>Metazoa</taxon>
        <taxon>Ecdysozoa</taxon>
        <taxon>Arthropoda</taxon>
        <taxon>Hexapoda</taxon>
        <taxon>Insecta</taxon>
        <taxon>Pterygota</taxon>
        <taxon>Neoptera</taxon>
        <taxon>Endopterygota</taxon>
        <taxon>Hymenoptera</taxon>
        <taxon>Apocrita</taxon>
        <taxon>Ichneumonoidea</taxon>
        <taxon>Braconidae</taxon>
        <taxon>Aphidiinae</taxon>
        <taxon>Aphidius</taxon>
    </lineage>
</organism>
<dbReference type="AlphaFoldDB" id="A0A835CNB6"/>
<feature type="region of interest" description="Disordered" evidence="1">
    <location>
        <begin position="365"/>
        <end position="384"/>
    </location>
</feature>
<evidence type="ECO:0000313" key="3">
    <source>
        <dbReference type="Proteomes" id="UP000639338"/>
    </source>
</evidence>
<accession>A0A835CNB6</accession>
<evidence type="ECO:0000313" key="2">
    <source>
        <dbReference type="EMBL" id="KAF7990659.1"/>
    </source>
</evidence>
<name>A0A835CNB6_APHGI</name>
<evidence type="ECO:0008006" key="4">
    <source>
        <dbReference type="Google" id="ProtNLM"/>
    </source>
</evidence>
<keyword evidence="3" id="KW-1185">Reference proteome</keyword>
<proteinExistence type="predicted"/>
<reference evidence="2 3" key="1">
    <citation type="submission" date="2020-08" db="EMBL/GenBank/DDBJ databases">
        <title>Aphidius gifuensis genome sequencing and assembly.</title>
        <authorList>
            <person name="Du Z."/>
        </authorList>
    </citation>
    <scope>NUCLEOTIDE SEQUENCE [LARGE SCALE GENOMIC DNA]</scope>
    <source>
        <strain evidence="2">YNYX2018</strain>
        <tissue evidence="2">Adults</tissue>
    </source>
</reference>
<dbReference type="Proteomes" id="UP000639338">
    <property type="component" value="Unassembled WGS sequence"/>
</dbReference>
<evidence type="ECO:0000256" key="1">
    <source>
        <dbReference type="SAM" id="MobiDB-lite"/>
    </source>
</evidence>
<dbReference type="EMBL" id="JACMRX010000004">
    <property type="protein sequence ID" value="KAF7990659.1"/>
    <property type="molecule type" value="Genomic_DNA"/>
</dbReference>
<gene>
    <name evidence="2" type="ORF">HCN44_000464</name>
</gene>
<protein>
    <recommendedName>
        <fullName evidence="4">MULE transposase domain-containing protein</fullName>
    </recommendedName>
</protein>